<dbReference type="GO" id="GO:0005829">
    <property type="term" value="C:cytosol"/>
    <property type="evidence" value="ECO:0007669"/>
    <property type="project" value="TreeGrafter"/>
</dbReference>
<accession>A0A7H0VIB4</accession>
<dbReference type="GO" id="GO:0003700">
    <property type="term" value="F:DNA-binding transcription factor activity"/>
    <property type="evidence" value="ECO:0007669"/>
    <property type="project" value="TreeGrafter"/>
</dbReference>
<dbReference type="AlphaFoldDB" id="A0A7H0VIB4"/>
<organism evidence="1 2">
    <name type="scientific">Croceimicrobium hydrocarbonivorans</name>
    <dbReference type="NCBI Taxonomy" id="2761580"/>
    <lineage>
        <taxon>Bacteria</taxon>
        <taxon>Pseudomonadati</taxon>
        <taxon>Bacteroidota</taxon>
        <taxon>Flavobacteriia</taxon>
        <taxon>Flavobacteriales</taxon>
        <taxon>Owenweeksiaceae</taxon>
        <taxon>Croceimicrobium</taxon>
    </lineage>
</organism>
<sequence length="136" mass="14989">MNNTRFASALHILTLLADSPGEWLNSEWIAGSLNVNPVVVRKELIVLHEAGLVQSRKGKNGGSTLAKDPQKISLAEIYLAVKNSEVLGKRHAQPSPECPIGKQINQKLTVLYQDIDQVLLKELEAHSVASFRAEFH</sequence>
<dbReference type="Proteomes" id="UP000516305">
    <property type="component" value="Chromosome"/>
</dbReference>
<dbReference type="SUPFAM" id="SSF46785">
    <property type="entry name" value="Winged helix' DNA-binding domain"/>
    <property type="match status" value="1"/>
</dbReference>
<dbReference type="PANTHER" id="PTHR33221:SF15">
    <property type="entry name" value="HTH-TYPE TRANSCRIPTIONAL REGULATOR YWGB-RELATED"/>
    <property type="match status" value="1"/>
</dbReference>
<dbReference type="PROSITE" id="PS51197">
    <property type="entry name" value="HTH_RRF2_2"/>
    <property type="match status" value="1"/>
</dbReference>
<dbReference type="InterPro" id="IPR036388">
    <property type="entry name" value="WH-like_DNA-bd_sf"/>
</dbReference>
<dbReference type="RefSeq" id="WP_210759990.1">
    <property type="nucleotide sequence ID" value="NZ_CP060139.1"/>
</dbReference>
<dbReference type="InterPro" id="IPR036390">
    <property type="entry name" value="WH_DNA-bd_sf"/>
</dbReference>
<evidence type="ECO:0000313" key="2">
    <source>
        <dbReference type="Proteomes" id="UP000516305"/>
    </source>
</evidence>
<keyword evidence="2" id="KW-1185">Reference proteome</keyword>
<proteinExistence type="predicted"/>
<dbReference type="InterPro" id="IPR000944">
    <property type="entry name" value="Tscrpt_reg_Rrf2"/>
</dbReference>
<evidence type="ECO:0000313" key="1">
    <source>
        <dbReference type="EMBL" id="QNR25462.1"/>
    </source>
</evidence>
<dbReference type="PANTHER" id="PTHR33221">
    <property type="entry name" value="WINGED HELIX-TURN-HELIX TRANSCRIPTIONAL REGULATOR, RRF2 FAMILY"/>
    <property type="match status" value="1"/>
</dbReference>
<dbReference type="Pfam" id="PF02082">
    <property type="entry name" value="Rrf2"/>
    <property type="match status" value="1"/>
</dbReference>
<dbReference type="EMBL" id="CP060139">
    <property type="protein sequence ID" value="QNR25462.1"/>
    <property type="molecule type" value="Genomic_DNA"/>
</dbReference>
<name>A0A7H0VIB4_9FLAO</name>
<gene>
    <name evidence="1" type="ORF">H4K34_06375</name>
</gene>
<dbReference type="Gene3D" id="1.10.10.10">
    <property type="entry name" value="Winged helix-like DNA-binding domain superfamily/Winged helix DNA-binding domain"/>
    <property type="match status" value="1"/>
</dbReference>
<dbReference type="KEGG" id="chyd:H4K34_06375"/>
<protein>
    <submittedName>
        <fullName evidence="1">Rrf2 family transcriptional regulator</fullName>
    </submittedName>
</protein>
<reference evidence="1 2" key="1">
    <citation type="submission" date="2020-08" db="EMBL/GenBank/DDBJ databases">
        <title>Croceimicrobium hydrocarbonivorans gen. nov., sp. nov., a novel marine bacterium isolated from a bacterial consortium that degrades polyethylene terephthalate.</title>
        <authorList>
            <person name="Liu R."/>
        </authorList>
    </citation>
    <scope>NUCLEOTIDE SEQUENCE [LARGE SCALE GENOMIC DNA]</scope>
    <source>
        <strain evidence="1 2">A20-9</strain>
    </source>
</reference>